<name>A0A9P6EYQ7_9FUNG</name>
<evidence type="ECO:0000313" key="2">
    <source>
        <dbReference type="Proteomes" id="UP000723463"/>
    </source>
</evidence>
<dbReference type="Gene3D" id="3.80.10.10">
    <property type="entry name" value="Ribonuclease Inhibitor"/>
    <property type="match status" value="1"/>
</dbReference>
<proteinExistence type="predicted"/>
<dbReference type="EMBL" id="JAAAXW010000270">
    <property type="protein sequence ID" value="KAF9539009.1"/>
    <property type="molecule type" value="Genomic_DNA"/>
</dbReference>
<keyword evidence="2" id="KW-1185">Reference proteome</keyword>
<dbReference type="AlphaFoldDB" id="A0A9P6EYQ7"/>
<dbReference type="InterPro" id="IPR032675">
    <property type="entry name" value="LRR_dom_sf"/>
</dbReference>
<sequence>MFFRTKKTAQTNPTPRVFEIFEILDRIFFFIQEDFALSHSIVLVCRQWLWMNQHRLRREVSWAGDSNNKSRSDMTNIDRVLARLPRATQLVWSSTDDVLKEKHTHRLIQALQENNDHYIQRLQPNAANNVVVVDDTSNINSKSNRIIGRWKDSLLKPNNKVPLSKGVLRELDLRGPAALFLRVLPFLTSLTTLQLRLLWPETIQVHTVLNTCPHLLTLHLDAPSVIHLPGSWKASTETAPGVEPINENRLLPLQSFILENASFAQTSLEDLLVLTPHLANLQLRNLRPDTTSVFKNSYDWSSLFCQLTALSLLPLRSIHFSVYGQAATEDEEQEKVLVVCPQSSEWAFRSFDLTPSVTSCLNQLRNTLTTLDLVASEGQAVNNYDLALHRYLCASPHLLHLKAANSVCLVERMDIHKRWTPSIRVSNGSVVQDLQPGIWACRNLQTLHIRVHNLGSAALQTLPIRSRIVFGYISTVLPQLCHLELFELENDPGLSINLYGGLCLLARLRHLESFRLGTGTTPQRTRAGDVRWMIPTGQSRVDRMERREVVATWGLLMTAERDAERSRQEISPEYAFTDDSHPSTEPQVAERLIMLGLLADVKVLVDQMNSKEGYRSWPKLKYLSVYQKHPSRAITCLEKGFERLMKGYTMYIDSRVNDDTGLITGYGA</sequence>
<protein>
    <submittedName>
        <fullName evidence="1">Uncharacterized protein</fullName>
    </submittedName>
</protein>
<organism evidence="1 2">
    <name type="scientific">Mortierella hygrophila</name>
    <dbReference type="NCBI Taxonomy" id="979708"/>
    <lineage>
        <taxon>Eukaryota</taxon>
        <taxon>Fungi</taxon>
        <taxon>Fungi incertae sedis</taxon>
        <taxon>Mucoromycota</taxon>
        <taxon>Mortierellomycotina</taxon>
        <taxon>Mortierellomycetes</taxon>
        <taxon>Mortierellales</taxon>
        <taxon>Mortierellaceae</taxon>
        <taxon>Mortierella</taxon>
    </lineage>
</organism>
<accession>A0A9P6EYQ7</accession>
<dbReference type="Proteomes" id="UP000723463">
    <property type="component" value="Unassembled WGS sequence"/>
</dbReference>
<reference evidence="1" key="1">
    <citation type="journal article" date="2020" name="Fungal Divers.">
        <title>Resolving the Mortierellaceae phylogeny through synthesis of multi-gene phylogenetics and phylogenomics.</title>
        <authorList>
            <person name="Vandepol N."/>
            <person name="Liber J."/>
            <person name="Desiro A."/>
            <person name="Na H."/>
            <person name="Kennedy M."/>
            <person name="Barry K."/>
            <person name="Grigoriev I.V."/>
            <person name="Miller A.N."/>
            <person name="O'Donnell K."/>
            <person name="Stajich J.E."/>
            <person name="Bonito G."/>
        </authorList>
    </citation>
    <scope>NUCLEOTIDE SEQUENCE</scope>
    <source>
        <strain evidence="1">NRRL 2591</strain>
    </source>
</reference>
<evidence type="ECO:0000313" key="1">
    <source>
        <dbReference type="EMBL" id="KAF9539009.1"/>
    </source>
</evidence>
<gene>
    <name evidence="1" type="ORF">EC957_005951</name>
</gene>
<comment type="caution">
    <text evidence="1">The sequence shown here is derived from an EMBL/GenBank/DDBJ whole genome shotgun (WGS) entry which is preliminary data.</text>
</comment>